<evidence type="ECO:0000313" key="2">
    <source>
        <dbReference type="EMBL" id="GFO18155.1"/>
    </source>
</evidence>
<sequence>MSFSALSEIEEDKTKHPALDESNVLKKKSQKKTRKDLLAGLRNRAVKPRVMSLSEVFRQKEQEEILTEAAAAARGYFSPSRTPSLASVGPANLGRDDTLTYSKSFPFSIEIFRSPASKSFRDLTEESTNRINWERFRDSDAAAGHSR</sequence>
<accession>A0AAV4BF22</accession>
<proteinExistence type="predicted"/>
<dbReference type="AlphaFoldDB" id="A0AAV4BF22"/>
<dbReference type="EMBL" id="BLXT01004931">
    <property type="protein sequence ID" value="GFO18155.1"/>
    <property type="molecule type" value="Genomic_DNA"/>
</dbReference>
<dbReference type="Proteomes" id="UP000735302">
    <property type="component" value="Unassembled WGS sequence"/>
</dbReference>
<feature type="compositionally biased region" description="Basic residues" evidence="1">
    <location>
        <begin position="25"/>
        <end position="34"/>
    </location>
</feature>
<gene>
    <name evidence="2" type="ORF">PoB_004466000</name>
</gene>
<organism evidence="2 3">
    <name type="scientific">Plakobranchus ocellatus</name>
    <dbReference type="NCBI Taxonomy" id="259542"/>
    <lineage>
        <taxon>Eukaryota</taxon>
        <taxon>Metazoa</taxon>
        <taxon>Spiralia</taxon>
        <taxon>Lophotrochozoa</taxon>
        <taxon>Mollusca</taxon>
        <taxon>Gastropoda</taxon>
        <taxon>Heterobranchia</taxon>
        <taxon>Euthyneura</taxon>
        <taxon>Panpulmonata</taxon>
        <taxon>Sacoglossa</taxon>
        <taxon>Placobranchoidea</taxon>
        <taxon>Plakobranchidae</taxon>
        <taxon>Plakobranchus</taxon>
    </lineage>
</organism>
<keyword evidence="3" id="KW-1185">Reference proteome</keyword>
<feature type="region of interest" description="Disordered" evidence="1">
    <location>
        <begin position="1"/>
        <end position="36"/>
    </location>
</feature>
<protein>
    <submittedName>
        <fullName evidence="2">Uncharacterized protein</fullName>
    </submittedName>
</protein>
<name>A0AAV4BF22_9GAST</name>
<reference evidence="2 3" key="1">
    <citation type="journal article" date="2021" name="Elife">
        <title>Chloroplast acquisition without the gene transfer in kleptoplastic sea slugs, Plakobranchus ocellatus.</title>
        <authorList>
            <person name="Maeda T."/>
            <person name="Takahashi S."/>
            <person name="Yoshida T."/>
            <person name="Shimamura S."/>
            <person name="Takaki Y."/>
            <person name="Nagai Y."/>
            <person name="Toyoda A."/>
            <person name="Suzuki Y."/>
            <person name="Arimoto A."/>
            <person name="Ishii H."/>
            <person name="Satoh N."/>
            <person name="Nishiyama T."/>
            <person name="Hasebe M."/>
            <person name="Maruyama T."/>
            <person name="Minagawa J."/>
            <person name="Obokata J."/>
            <person name="Shigenobu S."/>
        </authorList>
    </citation>
    <scope>NUCLEOTIDE SEQUENCE [LARGE SCALE GENOMIC DNA]</scope>
</reference>
<evidence type="ECO:0000256" key="1">
    <source>
        <dbReference type="SAM" id="MobiDB-lite"/>
    </source>
</evidence>
<evidence type="ECO:0000313" key="3">
    <source>
        <dbReference type="Proteomes" id="UP000735302"/>
    </source>
</evidence>
<comment type="caution">
    <text evidence="2">The sequence shown here is derived from an EMBL/GenBank/DDBJ whole genome shotgun (WGS) entry which is preliminary data.</text>
</comment>